<dbReference type="InterPro" id="IPR029044">
    <property type="entry name" value="Nucleotide-diphossugar_trans"/>
</dbReference>
<keyword evidence="11" id="KW-1185">Reference proteome</keyword>
<evidence type="ECO:0000256" key="1">
    <source>
        <dbReference type="ARBA" id="ARBA00004141"/>
    </source>
</evidence>
<gene>
    <name evidence="10" type="ORF">ABDB84_14930</name>
</gene>
<dbReference type="EMBL" id="JBDIVE010000008">
    <property type="protein sequence ID" value="MEN3069774.1"/>
    <property type="molecule type" value="Genomic_DNA"/>
</dbReference>
<evidence type="ECO:0000256" key="6">
    <source>
        <dbReference type="ARBA" id="ARBA00023136"/>
    </source>
</evidence>
<dbReference type="SUPFAM" id="SSF160246">
    <property type="entry name" value="EspE N-terminal domain-like"/>
    <property type="match status" value="1"/>
</dbReference>
<keyword evidence="2" id="KW-0328">Glycosyltransferase</keyword>
<accession>A0ABU9Z193</accession>
<feature type="transmembrane region" description="Helical" evidence="7">
    <location>
        <begin position="550"/>
        <end position="570"/>
    </location>
</feature>
<dbReference type="PANTHER" id="PTHR43867">
    <property type="entry name" value="CELLULOSE SYNTHASE CATALYTIC SUBUNIT A [UDP-FORMING]"/>
    <property type="match status" value="1"/>
</dbReference>
<proteinExistence type="predicted"/>
<sequence length="641" mass="71909">MTKPERLSLSAGTPAANAPRLGDVLLERGLITPAQQARALDLSRSWRVRFGEVVIAMGWTKSLDLFRTLAAHLGAPFVDLLAEPPDAALLHAEDAPQYMAQLLIPWRKRADGVLIVATAAPGEETTAFIARKWGLDVEIVITSKFDIIWTIQRSFDRIQSHDAVHSLSERDPLMSAKQIITPEQLIFIYALLSLLALGLIVSPVATLIAANTIMGLWYLGNFIFKGLLVWHSEQAQDAEGDQLSRAAQALRDEDLPVVTVLVPMFREPEVLPILTHALRNLQYPRSKLDIKLVLEAGDHETIQAAQALGLEGIFEILRVPPSHPQTKPKACNYAMRFARGEYLVIYDAEDKPEPDQLRKVVAAFQRSPANTACIQCRLNYYNAHENWLTRMFTLDYSLLFDLLLPGLERLKVPIPLGGTSNHFRLDVLRELNGWDPFNVTEDADLGIRLTQKGYRVGVIDSTTYEEANVAIGNWIRQRSRWIKGYMVTFLVHTRRPIHLVRATGIGGALGFTFFVGGTVLSALLNPLYWLMLLLWTLSHASGFERFFPPLLGYLSLFNLLAGNGAFVYLSMLAPLRRRWVDLVPYSLSIFAYWGLMSVAAYKALWQLVYKPFYWEKTQHGLSTHTAAELAKAKAAMQEGNQ</sequence>
<comment type="caution">
    <text evidence="10">The sequence shown here is derived from an EMBL/GenBank/DDBJ whole genome shotgun (WGS) entry which is preliminary data.</text>
</comment>
<evidence type="ECO:0000256" key="4">
    <source>
        <dbReference type="ARBA" id="ARBA00022692"/>
    </source>
</evidence>
<keyword evidence="4 7" id="KW-0812">Transmembrane</keyword>
<evidence type="ECO:0000313" key="10">
    <source>
        <dbReference type="EMBL" id="MEN3069774.1"/>
    </source>
</evidence>
<reference evidence="10 11" key="1">
    <citation type="journal article" date="2018" name="Int. J. Syst. Evol. Microbiol.">
        <title>Uliginosibacterium sediminicola sp. nov., isolated from freshwater sediment.</title>
        <authorList>
            <person name="Hwang W.M."/>
            <person name="Kim S.M."/>
            <person name="Kang K."/>
            <person name="Ahn T.Y."/>
        </authorList>
    </citation>
    <scope>NUCLEOTIDE SEQUENCE [LARGE SCALE GENOMIC DNA]</scope>
    <source>
        <strain evidence="10 11">M1-21</strain>
    </source>
</reference>
<feature type="transmembrane region" description="Helical" evidence="7">
    <location>
        <begin position="186"/>
        <end position="219"/>
    </location>
</feature>
<dbReference type="InterPro" id="IPR050321">
    <property type="entry name" value="Glycosyltr_2/OpgH_subfam"/>
</dbReference>
<evidence type="ECO:0000259" key="9">
    <source>
        <dbReference type="Pfam" id="PF13632"/>
    </source>
</evidence>
<feature type="transmembrane region" description="Helical" evidence="7">
    <location>
        <begin position="504"/>
        <end position="530"/>
    </location>
</feature>
<evidence type="ECO:0000256" key="5">
    <source>
        <dbReference type="ARBA" id="ARBA00022989"/>
    </source>
</evidence>
<keyword evidence="6 7" id="KW-0472">Membrane</keyword>
<dbReference type="CDD" id="cd06427">
    <property type="entry name" value="CESA_like_2"/>
    <property type="match status" value="1"/>
</dbReference>
<keyword evidence="5 7" id="KW-1133">Transmembrane helix</keyword>
<evidence type="ECO:0000256" key="3">
    <source>
        <dbReference type="ARBA" id="ARBA00022679"/>
    </source>
</evidence>
<dbReference type="InterPro" id="IPR001173">
    <property type="entry name" value="Glyco_trans_2-like"/>
</dbReference>
<comment type="subcellular location">
    <subcellularLocation>
        <location evidence="1">Membrane</location>
        <topology evidence="1">Multi-pass membrane protein</topology>
    </subcellularLocation>
</comment>
<dbReference type="RefSeq" id="WP_345920544.1">
    <property type="nucleotide sequence ID" value="NZ_JBDIVE010000008.1"/>
</dbReference>
<dbReference type="PANTHER" id="PTHR43867:SF2">
    <property type="entry name" value="CELLULOSE SYNTHASE CATALYTIC SUBUNIT A [UDP-FORMING]"/>
    <property type="match status" value="1"/>
</dbReference>
<dbReference type="SUPFAM" id="SSF53448">
    <property type="entry name" value="Nucleotide-diphospho-sugar transferases"/>
    <property type="match status" value="1"/>
</dbReference>
<dbReference type="Proteomes" id="UP001410394">
    <property type="component" value="Unassembled WGS sequence"/>
</dbReference>
<organism evidence="10 11">
    <name type="scientific">Uliginosibacterium sediminicola</name>
    <dbReference type="NCBI Taxonomy" id="2024550"/>
    <lineage>
        <taxon>Bacteria</taxon>
        <taxon>Pseudomonadati</taxon>
        <taxon>Pseudomonadota</taxon>
        <taxon>Betaproteobacteria</taxon>
        <taxon>Rhodocyclales</taxon>
        <taxon>Zoogloeaceae</taxon>
        <taxon>Uliginosibacterium</taxon>
    </lineage>
</organism>
<dbReference type="InterPro" id="IPR037257">
    <property type="entry name" value="T2SS_E_N_sf"/>
</dbReference>
<feature type="domain" description="Type II secretion system protein GspE N-terminal" evidence="8">
    <location>
        <begin position="73"/>
        <end position="157"/>
    </location>
</feature>
<keyword evidence="3" id="KW-0808">Transferase</keyword>
<evidence type="ECO:0000256" key="7">
    <source>
        <dbReference type="SAM" id="Phobius"/>
    </source>
</evidence>
<dbReference type="Pfam" id="PF05157">
    <property type="entry name" value="MshEN"/>
    <property type="match status" value="1"/>
</dbReference>
<name>A0ABU9Z193_9RHOO</name>
<dbReference type="Gene3D" id="3.90.550.10">
    <property type="entry name" value="Spore Coat Polysaccharide Biosynthesis Protein SpsA, Chain A"/>
    <property type="match status" value="1"/>
</dbReference>
<feature type="transmembrane region" description="Helical" evidence="7">
    <location>
        <begin position="582"/>
        <end position="604"/>
    </location>
</feature>
<feature type="domain" description="Glycosyltransferase 2-like" evidence="9">
    <location>
        <begin position="343"/>
        <end position="540"/>
    </location>
</feature>
<evidence type="ECO:0000313" key="11">
    <source>
        <dbReference type="Proteomes" id="UP001410394"/>
    </source>
</evidence>
<protein>
    <submittedName>
        <fullName evidence="10">Glycosyltransferase family 2 protein</fullName>
    </submittedName>
</protein>
<evidence type="ECO:0000259" key="8">
    <source>
        <dbReference type="Pfam" id="PF05157"/>
    </source>
</evidence>
<evidence type="ECO:0000256" key="2">
    <source>
        <dbReference type="ARBA" id="ARBA00022676"/>
    </source>
</evidence>
<dbReference type="Pfam" id="PF13632">
    <property type="entry name" value="Glyco_trans_2_3"/>
    <property type="match status" value="1"/>
</dbReference>
<dbReference type="InterPro" id="IPR007831">
    <property type="entry name" value="T2SS_GspE_N"/>
</dbReference>